<sequence>MLRLALLTCVATATAYVWPSPKLDALEAMRWDQDDPHSGLPCGFFTFSDTDAPTGRANTADWIRTEYATHDVTDGTGGLDASIRFPEEQSRGENPGTGFVNTMEVFTSQNTRYISIADLVAIGLITSVETCGGPQIAFRGGRIDAGEPNNPGVPEPTQDLDSHTAAFARQGFTPTEMIGLVACGHTFGGVEHTVFPDTVPDLHDPNNTLSVEHFDTTFDHFDNNVATEYISGTTQNPLVVGANDTTNSDKRIFASDGNKTMVGSVTPFVLRILPFMPSYSFAQSADLFASTCASLFARMIDTVPAGVELTEVIEPLPVKPALISLILDGDNLKLPGLVRLFGVSLNSSRKVTIEWDDHAGGTRNTTLVDDHQSTSMARIPSAWYAFNSSDTALPALWIEPKVGVTAMRFTVDGKVEDQGGVGFAVEDGYVFSASSCLTSTNPIAGRFDIAVRNGVNPTRIFLEQEVKDAVDRVNVQETNLRAPAQPVTAGDSYSLWSIDVNSTDPYTIGAEIGGVKFSTVTQHSLFDLTLCAPQRRIQHKRGPKPF</sequence>
<dbReference type="PANTHER" id="PTHR31356">
    <property type="entry name" value="THYLAKOID LUMENAL 29 KDA PROTEIN, CHLOROPLASTIC-RELATED"/>
    <property type="match status" value="1"/>
</dbReference>
<keyword evidence="5" id="KW-0408">Iron</keyword>
<name>A0AAD6T0Y0_9AGAR</name>
<evidence type="ECO:0000256" key="5">
    <source>
        <dbReference type="ARBA" id="ARBA00023004"/>
    </source>
</evidence>
<dbReference type="InterPro" id="IPR002016">
    <property type="entry name" value="Haem_peroxidase"/>
</dbReference>
<keyword evidence="4 7" id="KW-0560">Oxidoreductase</keyword>
<feature type="signal peptide" evidence="8">
    <location>
        <begin position="1"/>
        <end position="15"/>
    </location>
</feature>
<dbReference type="Gene3D" id="1.10.520.10">
    <property type="match status" value="1"/>
</dbReference>
<keyword evidence="3" id="KW-0479">Metal-binding</keyword>
<dbReference type="InterPro" id="IPR010255">
    <property type="entry name" value="Haem_peroxidase_sf"/>
</dbReference>
<evidence type="ECO:0000256" key="1">
    <source>
        <dbReference type="ARBA" id="ARBA00022559"/>
    </source>
</evidence>
<protein>
    <recommendedName>
        <fullName evidence="7">Peroxidase</fullName>
        <ecNumber evidence="7">1.11.1.-</ecNumber>
    </recommendedName>
</protein>
<keyword evidence="8" id="KW-0732">Signal</keyword>
<dbReference type="EMBL" id="JARJCM010000036">
    <property type="protein sequence ID" value="KAJ7037639.1"/>
    <property type="molecule type" value="Genomic_DNA"/>
</dbReference>
<evidence type="ECO:0000313" key="11">
    <source>
        <dbReference type="Proteomes" id="UP001218188"/>
    </source>
</evidence>
<dbReference type="Pfam" id="PF00141">
    <property type="entry name" value="peroxidase"/>
    <property type="match status" value="1"/>
</dbReference>
<dbReference type="PANTHER" id="PTHR31356:SF53">
    <property type="entry name" value="HEME PEROXIDASE"/>
    <property type="match status" value="1"/>
</dbReference>
<comment type="similarity">
    <text evidence="6">Belongs to the peroxidase family.</text>
</comment>
<feature type="chain" id="PRO_5042042426" description="Peroxidase" evidence="8">
    <location>
        <begin position="16"/>
        <end position="546"/>
    </location>
</feature>
<dbReference type="AlphaFoldDB" id="A0AAD6T0Y0"/>
<feature type="domain" description="Plant heme peroxidase family profile" evidence="9">
    <location>
        <begin position="103"/>
        <end position="346"/>
    </location>
</feature>
<keyword evidence="2" id="KW-0349">Heme</keyword>
<keyword evidence="1 7" id="KW-0575">Peroxidase</keyword>
<accession>A0AAD6T0Y0</accession>
<evidence type="ECO:0000256" key="6">
    <source>
        <dbReference type="RuleBase" id="RU004241"/>
    </source>
</evidence>
<dbReference type="GO" id="GO:0034599">
    <property type="term" value="P:cellular response to oxidative stress"/>
    <property type="evidence" value="ECO:0007669"/>
    <property type="project" value="InterPro"/>
</dbReference>
<dbReference type="GO" id="GO:0020037">
    <property type="term" value="F:heme binding"/>
    <property type="evidence" value="ECO:0007669"/>
    <property type="project" value="UniProtKB-UniRule"/>
</dbReference>
<dbReference type="EC" id="1.11.1.-" evidence="7"/>
<dbReference type="GO" id="GO:0046872">
    <property type="term" value="F:metal ion binding"/>
    <property type="evidence" value="ECO:0007669"/>
    <property type="project" value="UniProtKB-UniRule"/>
</dbReference>
<evidence type="ECO:0000256" key="8">
    <source>
        <dbReference type="SAM" id="SignalP"/>
    </source>
</evidence>
<dbReference type="InterPro" id="IPR044831">
    <property type="entry name" value="Ccp1-like"/>
</dbReference>
<comment type="caution">
    <text evidence="10">The sequence shown here is derived from an EMBL/GenBank/DDBJ whole genome shotgun (WGS) entry which is preliminary data.</text>
</comment>
<gene>
    <name evidence="10" type="ORF">C8F04DRAFT_952502</name>
</gene>
<dbReference type="Gene3D" id="1.10.420.10">
    <property type="entry name" value="Peroxidase, domain 2"/>
    <property type="match status" value="1"/>
</dbReference>
<dbReference type="GO" id="GO:0004601">
    <property type="term" value="F:peroxidase activity"/>
    <property type="evidence" value="ECO:0007669"/>
    <property type="project" value="UniProtKB-KW"/>
</dbReference>
<dbReference type="GO" id="GO:0042744">
    <property type="term" value="P:hydrogen peroxide catabolic process"/>
    <property type="evidence" value="ECO:0007669"/>
    <property type="project" value="TreeGrafter"/>
</dbReference>
<dbReference type="GO" id="GO:0000302">
    <property type="term" value="P:response to reactive oxygen species"/>
    <property type="evidence" value="ECO:0007669"/>
    <property type="project" value="TreeGrafter"/>
</dbReference>
<reference evidence="10" key="1">
    <citation type="submission" date="2023-03" db="EMBL/GenBank/DDBJ databases">
        <title>Massive genome expansion in bonnet fungi (Mycena s.s.) driven by repeated elements and novel gene families across ecological guilds.</title>
        <authorList>
            <consortium name="Lawrence Berkeley National Laboratory"/>
            <person name="Harder C.B."/>
            <person name="Miyauchi S."/>
            <person name="Viragh M."/>
            <person name="Kuo A."/>
            <person name="Thoen E."/>
            <person name="Andreopoulos B."/>
            <person name="Lu D."/>
            <person name="Skrede I."/>
            <person name="Drula E."/>
            <person name="Henrissat B."/>
            <person name="Morin E."/>
            <person name="Kohler A."/>
            <person name="Barry K."/>
            <person name="LaButti K."/>
            <person name="Morin E."/>
            <person name="Salamov A."/>
            <person name="Lipzen A."/>
            <person name="Mereny Z."/>
            <person name="Hegedus B."/>
            <person name="Baldrian P."/>
            <person name="Stursova M."/>
            <person name="Weitz H."/>
            <person name="Taylor A."/>
            <person name="Grigoriev I.V."/>
            <person name="Nagy L.G."/>
            <person name="Martin F."/>
            <person name="Kauserud H."/>
        </authorList>
    </citation>
    <scope>NUCLEOTIDE SEQUENCE</scope>
    <source>
        <strain evidence="10">CBHHK200</strain>
    </source>
</reference>
<proteinExistence type="inferred from homology"/>
<evidence type="ECO:0000256" key="3">
    <source>
        <dbReference type="ARBA" id="ARBA00022723"/>
    </source>
</evidence>
<dbReference type="SUPFAM" id="SSF48113">
    <property type="entry name" value="Heme-dependent peroxidases"/>
    <property type="match status" value="1"/>
</dbReference>
<evidence type="ECO:0000256" key="7">
    <source>
        <dbReference type="RuleBase" id="RU363051"/>
    </source>
</evidence>
<evidence type="ECO:0000259" key="9">
    <source>
        <dbReference type="PROSITE" id="PS50873"/>
    </source>
</evidence>
<keyword evidence="11" id="KW-1185">Reference proteome</keyword>
<evidence type="ECO:0000256" key="4">
    <source>
        <dbReference type="ARBA" id="ARBA00023002"/>
    </source>
</evidence>
<organism evidence="10 11">
    <name type="scientific">Mycena alexandri</name>
    <dbReference type="NCBI Taxonomy" id="1745969"/>
    <lineage>
        <taxon>Eukaryota</taxon>
        <taxon>Fungi</taxon>
        <taxon>Dikarya</taxon>
        <taxon>Basidiomycota</taxon>
        <taxon>Agaricomycotina</taxon>
        <taxon>Agaricomycetes</taxon>
        <taxon>Agaricomycetidae</taxon>
        <taxon>Agaricales</taxon>
        <taxon>Marasmiineae</taxon>
        <taxon>Mycenaceae</taxon>
        <taxon>Mycena</taxon>
    </lineage>
</organism>
<evidence type="ECO:0000256" key="2">
    <source>
        <dbReference type="ARBA" id="ARBA00022617"/>
    </source>
</evidence>
<dbReference type="Proteomes" id="UP001218188">
    <property type="component" value="Unassembled WGS sequence"/>
</dbReference>
<dbReference type="PROSITE" id="PS50873">
    <property type="entry name" value="PEROXIDASE_4"/>
    <property type="match status" value="1"/>
</dbReference>
<evidence type="ECO:0000313" key="10">
    <source>
        <dbReference type="EMBL" id="KAJ7037639.1"/>
    </source>
</evidence>